<proteinExistence type="inferred from homology"/>
<accession>A0A9Q1J443</accession>
<dbReference type="PROSITE" id="PS50005">
    <property type="entry name" value="TPR"/>
    <property type="match status" value="2"/>
</dbReference>
<evidence type="ECO:0000313" key="8">
    <source>
        <dbReference type="Proteomes" id="UP001152622"/>
    </source>
</evidence>
<evidence type="ECO:0000256" key="4">
    <source>
        <dbReference type="ARBA" id="ARBA00022859"/>
    </source>
</evidence>
<evidence type="ECO:0000313" key="7">
    <source>
        <dbReference type="EMBL" id="KAJ8366169.1"/>
    </source>
</evidence>
<gene>
    <name evidence="7" type="ORF">SKAU_G00150000</name>
</gene>
<evidence type="ECO:0000256" key="6">
    <source>
        <dbReference type="PROSITE-ProRule" id="PRU00339"/>
    </source>
</evidence>
<dbReference type="GO" id="GO:0051607">
    <property type="term" value="P:defense response to virus"/>
    <property type="evidence" value="ECO:0007669"/>
    <property type="project" value="TreeGrafter"/>
</dbReference>
<dbReference type="OrthoDB" id="10043504at2759"/>
<protein>
    <submittedName>
        <fullName evidence="7">Uncharacterized protein</fullName>
    </submittedName>
</protein>
<dbReference type="GO" id="GO:0005829">
    <property type="term" value="C:cytosol"/>
    <property type="evidence" value="ECO:0007669"/>
    <property type="project" value="TreeGrafter"/>
</dbReference>
<organism evidence="7 8">
    <name type="scientific">Synaphobranchus kaupii</name>
    <name type="common">Kaup's arrowtooth eel</name>
    <dbReference type="NCBI Taxonomy" id="118154"/>
    <lineage>
        <taxon>Eukaryota</taxon>
        <taxon>Metazoa</taxon>
        <taxon>Chordata</taxon>
        <taxon>Craniata</taxon>
        <taxon>Vertebrata</taxon>
        <taxon>Euteleostomi</taxon>
        <taxon>Actinopterygii</taxon>
        <taxon>Neopterygii</taxon>
        <taxon>Teleostei</taxon>
        <taxon>Anguilliformes</taxon>
        <taxon>Synaphobranchidae</taxon>
        <taxon>Synaphobranchus</taxon>
    </lineage>
</organism>
<dbReference type="SUPFAM" id="SSF48452">
    <property type="entry name" value="TPR-like"/>
    <property type="match status" value="3"/>
</dbReference>
<dbReference type="SMART" id="SM00028">
    <property type="entry name" value="TPR"/>
    <property type="match status" value="8"/>
</dbReference>
<evidence type="ECO:0000256" key="2">
    <source>
        <dbReference type="ARBA" id="ARBA00022737"/>
    </source>
</evidence>
<feature type="repeat" description="TPR" evidence="6">
    <location>
        <begin position="247"/>
        <end position="280"/>
    </location>
</feature>
<dbReference type="PANTHER" id="PTHR10271">
    <property type="entry name" value="INTERFERON-INDUCED PROTEIN WITH TETRATRICOPEPTIDE REPEATS"/>
    <property type="match status" value="1"/>
</dbReference>
<evidence type="ECO:0000256" key="5">
    <source>
        <dbReference type="ARBA" id="ARBA00038336"/>
    </source>
</evidence>
<name>A0A9Q1J443_SYNKA</name>
<keyword evidence="1" id="KW-0399">Innate immunity</keyword>
<dbReference type="EMBL" id="JAINUF010000004">
    <property type="protein sequence ID" value="KAJ8366169.1"/>
    <property type="molecule type" value="Genomic_DNA"/>
</dbReference>
<dbReference type="FunFam" id="1.25.40.10:FF:000036">
    <property type="entry name" value="interferon-induced protein with tetratricopeptide repeats 5"/>
    <property type="match status" value="1"/>
</dbReference>
<keyword evidence="3 6" id="KW-0802">TPR repeat</keyword>
<feature type="repeat" description="TPR" evidence="6">
    <location>
        <begin position="213"/>
        <end position="246"/>
    </location>
</feature>
<keyword evidence="4" id="KW-0391">Immunity</keyword>
<dbReference type="AlphaFoldDB" id="A0A9Q1J443"/>
<dbReference type="InterPro" id="IPR019734">
    <property type="entry name" value="TPR_rpt"/>
</dbReference>
<dbReference type="InterPro" id="IPR011990">
    <property type="entry name" value="TPR-like_helical_dom_sf"/>
</dbReference>
<evidence type="ECO:0000256" key="1">
    <source>
        <dbReference type="ARBA" id="ARBA00022588"/>
    </source>
</evidence>
<dbReference type="PANTHER" id="PTHR10271:SF29">
    <property type="entry name" value="INTERFERON-INDUCED PROTEIN WITH TETRATRICOPEPTIDE REPEATS-RELATED"/>
    <property type="match status" value="1"/>
</dbReference>
<dbReference type="Proteomes" id="UP001152622">
    <property type="component" value="Chromosome 4"/>
</dbReference>
<keyword evidence="8" id="KW-1185">Reference proteome</keyword>
<sequence>MASIQDSMLLAKLRQLECHFTWDLDAMDLKDVKIRVKNYIDLAEGEERNIGWSYSNQAFTKYMQGHLEEARDDLAKAEQHIREQHGDNCEKQLIVTYGNFAWVYYHMDEHVQSQTYLDKMEKIKKKFPTESPSALHPEIYGEKGRAFLTFVWQYYEKAKECFEKALELEPEVIEWNDGYAVTLFRTESDLTSFEESPASKQLRRVLELDPNNAHMMVLLGMKHADYAEYEQAEELMERAMELEPEKPYVTQYVAKYYRKNGKVDESISLLKRALERTPDSAFLHLQLGLSYDRKTENLFTLSIQHLEQAISLKPSFITAMVKLARIHAKGKDNRKAEEMFKRAYEVATARKEHLQIVTRNYADFQLYNNRSEPLAVKLYKEGLRLQRDTADWEMSAKQLENIANKKISRNPHDGEAFGIRGYVNQMRAIECYEKAILYDPDNEEYLTALCDLRLSLQ</sequence>
<dbReference type="Gene3D" id="1.25.40.10">
    <property type="entry name" value="Tetratricopeptide repeat domain"/>
    <property type="match status" value="3"/>
</dbReference>
<dbReference type="GO" id="GO:0045087">
    <property type="term" value="P:innate immune response"/>
    <property type="evidence" value="ECO:0007669"/>
    <property type="project" value="UniProtKB-KW"/>
</dbReference>
<comment type="caution">
    <text evidence="7">The sequence shown here is derived from an EMBL/GenBank/DDBJ whole genome shotgun (WGS) entry which is preliminary data.</text>
</comment>
<evidence type="ECO:0000256" key="3">
    <source>
        <dbReference type="ARBA" id="ARBA00022803"/>
    </source>
</evidence>
<reference evidence="7" key="1">
    <citation type="journal article" date="2023" name="Science">
        <title>Genome structures resolve the early diversification of teleost fishes.</title>
        <authorList>
            <person name="Parey E."/>
            <person name="Louis A."/>
            <person name="Montfort J."/>
            <person name="Bouchez O."/>
            <person name="Roques C."/>
            <person name="Iampietro C."/>
            <person name="Lluch J."/>
            <person name="Castinel A."/>
            <person name="Donnadieu C."/>
            <person name="Desvignes T."/>
            <person name="Floi Bucao C."/>
            <person name="Jouanno E."/>
            <person name="Wen M."/>
            <person name="Mejri S."/>
            <person name="Dirks R."/>
            <person name="Jansen H."/>
            <person name="Henkel C."/>
            <person name="Chen W.J."/>
            <person name="Zahm M."/>
            <person name="Cabau C."/>
            <person name="Klopp C."/>
            <person name="Thompson A.W."/>
            <person name="Robinson-Rechavi M."/>
            <person name="Braasch I."/>
            <person name="Lecointre G."/>
            <person name="Bobe J."/>
            <person name="Postlethwait J.H."/>
            <person name="Berthelot C."/>
            <person name="Roest Crollius H."/>
            <person name="Guiguen Y."/>
        </authorList>
    </citation>
    <scope>NUCLEOTIDE SEQUENCE</scope>
    <source>
        <strain evidence="7">WJC10195</strain>
    </source>
</reference>
<keyword evidence="2" id="KW-0677">Repeat</keyword>
<dbReference type="Pfam" id="PF13181">
    <property type="entry name" value="TPR_8"/>
    <property type="match status" value="1"/>
</dbReference>
<dbReference type="Pfam" id="PF14559">
    <property type="entry name" value="TPR_19"/>
    <property type="match status" value="1"/>
</dbReference>
<comment type="similarity">
    <text evidence="5">Belongs to the IFIT family.</text>
</comment>